<dbReference type="InterPro" id="IPR008719">
    <property type="entry name" value="N2O_reductase_NosL"/>
</dbReference>
<comment type="caution">
    <text evidence="2">The sequence shown here is derived from an EMBL/GenBank/DDBJ whole genome shotgun (WGS) entry which is preliminary data.</text>
</comment>
<dbReference type="PANTHER" id="PTHR41247">
    <property type="entry name" value="HTH-TYPE TRANSCRIPTIONAL REPRESSOR YCNK"/>
    <property type="match status" value="1"/>
</dbReference>
<dbReference type="AlphaFoldDB" id="A0A7C2VFG7"/>
<feature type="signal peptide" evidence="1">
    <location>
        <begin position="1"/>
        <end position="20"/>
    </location>
</feature>
<dbReference type="PANTHER" id="PTHR41247:SF1">
    <property type="entry name" value="HTH-TYPE TRANSCRIPTIONAL REPRESSOR YCNK"/>
    <property type="match status" value="1"/>
</dbReference>
<sequence length="146" mass="17003">MMLQVLLAFLLFLSFFSCTSDRPEPINLGKDLCEYCKMAIADKRFAAEVITKKGRVYKFDSVECMVAYYNENEEYIKKAYVANFSNPEEFIEAEKAIYVRSQEIRSPMGMNLSAYKNREKASSVKGEILDWKGLKELIKKEYKFSH</sequence>
<organism evidence="2">
    <name type="scientific">Hydrogenobacter sp</name>
    <dbReference type="NCBI Taxonomy" id="2152829"/>
    <lineage>
        <taxon>Bacteria</taxon>
        <taxon>Pseudomonadati</taxon>
        <taxon>Aquificota</taxon>
        <taxon>Aquificia</taxon>
        <taxon>Aquificales</taxon>
        <taxon>Aquificaceae</taxon>
        <taxon>Hydrogenobacter</taxon>
    </lineage>
</organism>
<reference evidence="2" key="1">
    <citation type="journal article" date="2020" name="mSystems">
        <title>Genome- and Community-Level Interaction Insights into Carbon Utilization and Element Cycling Functions of Hydrothermarchaeota in Hydrothermal Sediment.</title>
        <authorList>
            <person name="Zhou Z."/>
            <person name="Liu Y."/>
            <person name="Xu W."/>
            <person name="Pan J."/>
            <person name="Luo Z.H."/>
            <person name="Li M."/>
        </authorList>
    </citation>
    <scope>NUCLEOTIDE SEQUENCE [LARGE SCALE GENOMIC DNA]</scope>
    <source>
        <strain evidence="2">SpSt-132</strain>
    </source>
</reference>
<accession>A0A7C2VFG7</accession>
<evidence type="ECO:0000256" key="1">
    <source>
        <dbReference type="SAM" id="SignalP"/>
    </source>
</evidence>
<keyword evidence="1" id="KW-0732">Signal</keyword>
<dbReference type="EMBL" id="DSFP01000072">
    <property type="protein sequence ID" value="HEW46728.1"/>
    <property type="molecule type" value="Genomic_DNA"/>
</dbReference>
<evidence type="ECO:0000313" key="2">
    <source>
        <dbReference type="EMBL" id="HEW46728.1"/>
    </source>
</evidence>
<gene>
    <name evidence="2" type="ORF">ENO47_08750</name>
</gene>
<proteinExistence type="predicted"/>
<protein>
    <submittedName>
        <fullName evidence="2">Nitrous oxide reductase</fullName>
    </submittedName>
</protein>
<dbReference type="SUPFAM" id="SSF160387">
    <property type="entry name" value="NosL/MerB-like"/>
    <property type="match status" value="1"/>
</dbReference>
<feature type="chain" id="PRO_5028278631" evidence="1">
    <location>
        <begin position="21"/>
        <end position="146"/>
    </location>
</feature>
<dbReference type="Pfam" id="PF05573">
    <property type="entry name" value="NosL"/>
    <property type="match status" value="1"/>
</dbReference>
<name>A0A7C2VFG7_9AQUI</name>